<dbReference type="InterPro" id="IPR029058">
    <property type="entry name" value="AB_hydrolase_fold"/>
</dbReference>
<organism evidence="1 2">
    <name type="scientific">Streptomyces melanosporofaciens</name>
    <dbReference type="NCBI Taxonomy" id="67327"/>
    <lineage>
        <taxon>Bacteria</taxon>
        <taxon>Bacillati</taxon>
        <taxon>Actinomycetota</taxon>
        <taxon>Actinomycetes</taxon>
        <taxon>Kitasatosporales</taxon>
        <taxon>Streptomycetaceae</taxon>
        <taxon>Streptomyces</taxon>
        <taxon>Streptomyces violaceusniger group</taxon>
    </lineage>
</organism>
<evidence type="ECO:0000313" key="2">
    <source>
        <dbReference type="Proteomes" id="UP000198609"/>
    </source>
</evidence>
<reference evidence="2" key="1">
    <citation type="submission" date="2016-10" db="EMBL/GenBank/DDBJ databases">
        <authorList>
            <person name="Varghese N."/>
            <person name="Submissions S."/>
        </authorList>
    </citation>
    <scope>NUCLEOTIDE SEQUENCE [LARGE SCALE GENOMIC DNA]</scope>
    <source>
        <strain evidence="2">DSM 40318</strain>
    </source>
</reference>
<dbReference type="AlphaFoldDB" id="A0A1H4KAV1"/>
<evidence type="ECO:0000313" key="1">
    <source>
        <dbReference type="EMBL" id="SEB55669.1"/>
    </source>
</evidence>
<dbReference type="Gene3D" id="3.50.50.60">
    <property type="entry name" value="FAD/NAD(P)-binding domain"/>
    <property type="match status" value="1"/>
</dbReference>
<dbReference type="RefSeq" id="WP_093460088.1">
    <property type="nucleotide sequence ID" value="NZ_FNST01000002.1"/>
</dbReference>
<protein>
    <submittedName>
        <fullName evidence="1">3-(3-hydroxy-phenyl)propionate hydroxylase</fullName>
    </submittedName>
</protein>
<dbReference type="InterPro" id="IPR036188">
    <property type="entry name" value="FAD/NAD-bd_sf"/>
</dbReference>
<gene>
    <name evidence="1" type="ORF">SAMN04490356_0547</name>
</gene>
<dbReference type="SUPFAM" id="SSF51905">
    <property type="entry name" value="FAD/NAD(P)-binding domain"/>
    <property type="match status" value="1"/>
</dbReference>
<dbReference type="Gene3D" id="3.40.50.1820">
    <property type="entry name" value="alpha/beta hydrolase"/>
    <property type="match status" value="1"/>
</dbReference>
<keyword evidence="2" id="KW-1185">Reference proteome</keyword>
<name>A0A1H4KAV1_STRMJ</name>
<dbReference type="EMBL" id="FNST01000002">
    <property type="protein sequence ID" value="SEB55669.1"/>
    <property type="molecule type" value="Genomic_DNA"/>
</dbReference>
<accession>A0A1H4KAV1</accession>
<dbReference type="Proteomes" id="UP000198609">
    <property type="component" value="Unassembled WGS sequence"/>
</dbReference>
<sequence>MHGTTIDPTAPPGDTDAPYDVVLIGYGPVGQTLAALLGPAGHRVAVLERWPRLYGSLDRVFLAGNARALYDSAASPDKRWAEWPDGDHCLYNHSHEKHVLVADWFADRLRDSLAREGGR</sequence>
<proteinExistence type="predicted"/>